<evidence type="ECO:0000313" key="4">
    <source>
        <dbReference type="EMBL" id="OWR50558.1"/>
    </source>
</evidence>
<dbReference type="AlphaFoldDB" id="A0A212FA05"/>
<name>A0A212FA05_DANPL</name>
<dbReference type="Gene3D" id="1.10.100.10">
    <property type="entry name" value="Insulin-like"/>
    <property type="match status" value="1"/>
</dbReference>
<dbReference type="KEGG" id="dpl:KGM_201254"/>
<evidence type="ECO:0000256" key="3">
    <source>
        <dbReference type="ARBA" id="ARBA00022729"/>
    </source>
</evidence>
<dbReference type="InterPro" id="IPR022353">
    <property type="entry name" value="Insulin_CS"/>
</dbReference>
<comment type="similarity">
    <text evidence="1">Belongs to the insulin family.</text>
</comment>
<comment type="caution">
    <text evidence="4">The sequence shown here is derived from an EMBL/GenBank/DDBJ whole genome shotgun (WGS) entry which is preliminary data.</text>
</comment>
<dbReference type="OrthoDB" id="9973665at2759"/>
<keyword evidence="2" id="KW-0165">Cleavage on pair of basic residues</keyword>
<protein>
    <submittedName>
        <fullName evidence="4">Uncharacterized protein</fullName>
    </submittedName>
</protein>
<reference evidence="4 5" key="1">
    <citation type="journal article" date="2011" name="Cell">
        <title>The monarch butterfly genome yields insights into long-distance migration.</title>
        <authorList>
            <person name="Zhan S."/>
            <person name="Merlin C."/>
            <person name="Boore J.L."/>
            <person name="Reppert S.M."/>
        </authorList>
    </citation>
    <scope>NUCLEOTIDE SEQUENCE [LARGE SCALE GENOMIC DNA]</scope>
    <source>
        <strain evidence="4">F-2</strain>
    </source>
</reference>
<keyword evidence="3" id="KW-0732">Signal</keyword>
<dbReference type="PROSITE" id="PS00262">
    <property type="entry name" value="INSULIN"/>
    <property type="match status" value="1"/>
</dbReference>
<dbReference type="eggNOG" id="ENOG502T7E2">
    <property type="taxonomic scope" value="Eukaryota"/>
</dbReference>
<evidence type="ECO:0000313" key="5">
    <source>
        <dbReference type="Proteomes" id="UP000007151"/>
    </source>
</evidence>
<dbReference type="EMBL" id="AGBW02009539">
    <property type="protein sequence ID" value="OWR50558.1"/>
    <property type="molecule type" value="Genomic_DNA"/>
</dbReference>
<sequence>MDLKYFIFLLLLNRSSDAEDTEVYKMSDRVFTCSKWLSSVIDNFCNKVFKIVKRDASSLIDKITPKDLRKHQNKQRWRVRRQVASECCERPCTVGNIIMYCPDDAKLLIEDPDIFD</sequence>
<dbReference type="GO" id="GO:0005576">
    <property type="term" value="C:extracellular region"/>
    <property type="evidence" value="ECO:0007669"/>
    <property type="project" value="UniProtKB-ARBA"/>
</dbReference>
<evidence type="ECO:0000256" key="2">
    <source>
        <dbReference type="ARBA" id="ARBA00022685"/>
    </source>
</evidence>
<proteinExistence type="inferred from homology"/>
<gene>
    <name evidence="4" type="ORF">KGM_201254</name>
</gene>
<accession>A0A212FA05</accession>
<dbReference type="InterPro" id="IPR036438">
    <property type="entry name" value="Insulin-like_sf"/>
</dbReference>
<organism evidence="4 5">
    <name type="scientific">Danaus plexippus plexippus</name>
    <dbReference type="NCBI Taxonomy" id="278856"/>
    <lineage>
        <taxon>Eukaryota</taxon>
        <taxon>Metazoa</taxon>
        <taxon>Ecdysozoa</taxon>
        <taxon>Arthropoda</taxon>
        <taxon>Hexapoda</taxon>
        <taxon>Insecta</taxon>
        <taxon>Pterygota</taxon>
        <taxon>Neoptera</taxon>
        <taxon>Endopterygota</taxon>
        <taxon>Lepidoptera</taxon>
        <taxon>Glossata</taxon>
        <taxon>Ditrysia</taxon>
        <taxon>Papilionoidea</taxon>
        <taxon>Nymphalidae</taxon>
        <taxon>Danainae</taxon>
        <taxon>Danaini</taxon>
        <taxon>Danaina</taxon>
        <taxon>Danaus</taxon>
        <taxon>Danaus</taxon>
    </lineage>
</organism>
<keyword evidence="5" id="KW-1185">Reference proteome</keyword>
<evidence type="ECO:0000256" key="1">
    <source>
        <dbReference type="ARBA" id="ARBA00009034"/>
    </source>
</evidence>
<dbReference type="SUPFAM" id="SSF56994">
    <property type="entry name" value="Insulin-like"/>
    <property type="match status" value="1"/>
</dbReference>
<dbReference type="Proteomes" id="UP000007151">
    <property type="component" value="Unassembled WGS sequence"/>
</dbReference>